<dbReference type="GO" id="GO:0003755">
    <property type="term" value="F:peptidyl-prolyl cis-trans isomerase activity"/>
    <property type="evidence" value="ECO:0007669"/>
    <property type="project" value="UniProtKB-KW"/>
</dbReference>
<dbReference type="Proteomes" id="UP001451606">
    <property type="component" value="Chromosome"/>
</dbReference>
<keyword evidence="3 5" id="KW-0413">Isomerase</keyword>
<dbReference type="SUPFAM" id="SSF50891">
    <property type="entry name" value="Cyclophilin-like"/>
    <property type="match status" value="1"/>
</dbReference>
<evidence type="ECO:0000256" key="3">
    <source>
        <dbReference type="ARBA" id="ARBA00023235"/>
    </source>
</evidence>
<sequence length="152" mass="16713">MTKAVLETNKGKITIDLFEKEMPVTAGNFRKLVEKGFYNGVIFHRVIQDFMIQGGDPTGTGMGGPGYSIKDEFTKNNRNDRGTISMANAGPNTGGSQFFINLVNNNYLDKKHPVFGKVISGMEVVDAISKVKTNSQDRPLENVVIEKAQIVD</sequence>
<dbReference type="PIRSF" id="PIRSF001467">
    <property type="entry name" value="Peptidylpro_ismrse"/>
    <property type="match status" value="1"/>
</dbReference>
<evidence type="ECO:0000313" key="5">
    <source>
        <dbReference type="EMBL" id="WYY00123.1"/>
    </source>
</evidence>
<name>A0AAX4NG39_9ARCH</name>
<dbReference type="Pfam" id="PF00160">
    <property type="entry name" value="Pro_isomerase"/>
    <property type="match status" value="1"/>
</dbReference>
<dbReference type="GO" id="GO:0006457">
    <property type="term" value="P:protein folding"/>
    <property type="evidence" value="ECO:0007669"/>
    <property type="project" value="InterPro"/>
</dbReference>
<keyword evidence="6" id="KW-1185">Reference proteome</keyword>
<organism evidence="5 6">
    <name type="scientific">Oxyplasma meridianum</name>
    <dbReference type="NCBI Taxonomy" id="3073602"/>
    <lineage>
        <taxon>Archaea</taxon>
        <taxon>Methanobacteriati</taxon>
        <taxon>Thermoplasmatota</taxon>
        <taxon>Thermoplasmata</taxon>
        <taxon>Thermoplasmatales</taxon>
        <taxon>Thermoplasmataceae</taxon>
        <taxon>Oxyplasma</taxon>
    </lineage>
</organism>
<evidence type="ECO:0000259" key="4">
    <source>
        <dbReference type="PROSITE" id="PS50072"/>
    </source>
</evidence>
<accession>A0AAX4NG39</accession>
<evidence type="ECO:0000256" key="1">
    <source>
        <dbReference type="ARBA" id="ARBA00013194"/>
    </source>
</evidence>
<proteinExistence type="predicted"/>
<dbReference type="AlphaFoldDB" id="A0AAX4NG39"/>
<gene>
    <name evidence="5" type="ORF">OXIME_000678</name>
</gene>
<dbReference type="Gene3D" id="2.40.100.10">
    <property type="entry name" value="Cyclophilin-like"/>
    <property type="match status" value="1"/>
</dbReference>
<dbReference type="KEGG" id="omr:OXIME_000678"/>
<dbReference type="PROSITE" id="PS50072">
    <property type="entry name" value="CSA_PPIASE_2"/>
    <property type="match status" value="1"/>
</dbReference>
<dbReference type="EMBL" id="CP133772">
    <property type="protein sequence ID" value="WYY00123.1"/>
    <property type="molecule type" value="Genomic_DNA"/>
</dbReference>
<dbReference type="InterPro" id="IPR024936">
    <property type="entry name" value="Cyclophilin-type_PPIase"/>
</dbReference>
<dbReference type="PANTHER" id="PTHR45625:SF4">
    <property type="entry name" value="PEPTIDYLPROLYL ISOMERASE DOMAIN AND WD REPEAT-CONTAINING PROTEIN 1"/>
    <property type="match status" value="1"/>
</dbReference>
<dbReference type="PANTHER" id="PTHR45625">
    <property type="entry name" value="PEPTIDYL-PROLYL CIS-TRANS ISOMERASE-RELATED"/>
    <property type="match status" value="1"/>
</dbReference>
<dbReference type="RefSeq" id="WP_393972076.1">
    <property type="nucleotide sequence ID" value="NZ_CP133772.1"/>
</dbReference>
<keyword evidence="2" id="KW-0697">Rotamase</keyword>
<dbReference type="InterPro" id="IPR020892">
    <property type="entry name" value="Cyclophilin-type_PPIase_CS"/>
</dbReference>
<feature type="domain" description="PPIase cyclophilin-type" evidence="4">
    <location>
        <begin position="1"/>
        <end position="150"/>
    </location>
</feature>
<dbReference type="PRINTS" id="PR00153">
    <property type="entry name" value="CSAPPISMRASE"/>
</dbReference>
<dbReference type="InterPro" id="IPR044666">
    <property type="entry name" value="Cyclophilin_A-like"/>
</dbReference>
<protein>
    <recommendedName>
        <fullName evidence="1">peptidylprolyl isomerase</fullName>
        <ecNumber evidence="1">5.2.1.8</ecNumber>
    </recommendedName>
</protein>
<dbReference type="CDD" id="cd00317">
    <property type="entry name" value="cyclophilin"/>
    <property type="match status" value="1"/>
</dbReference>
<dbReference type="EC" id="5.2.1.8" evidence="1"/>
<dbReference type="GeneID" id="95967409"/>
<dbReference type="PROSITE" id="PS00170">
    <property type="entry name" value="CSA_PPIASE_1"/>
    <property type="match status" value="1"/>
</dbReference>
<dbReference type="InterPro" id="IPR029000">
    <property type="entry name" value="Cyclophilin-like_dom_sf"/>
</dbReference>
<evidence type="ECO:0000313" key="6">
    <source>
        <dbReference type="Proteomes" id="UP001451606"/>
    </source>
</evidence>
<evidence type="ECO:0000256" key="2">
    <source>
        <dbReference type="ARBA" id="ARBA00023110"/>
    </source>
</evidence>
<reference evidence="5 6" key="1">
    <citation type="submission" date="2023-09" db="EMBL/GenBank/DDBJ databases">
        <authorList>
            <person name="Golyshina O.V."/>
            <person name="Lunev E.A."/>
            <person name="Bargiela R."/>
            <person name="Gaines M.C."/>
            <person name="Daum B."/>
            <person name="Bale N.J."/>
            <person name="Koenen M."/>
            <person name="Sinninghe Damst J.S."/>
            <person name="Yakimov M."/>
            <person name="Golyshin P.N."/>
        </authorList>
    </citation>
    <scope>NUCLEOTIDE SEQUENCE [LARGE SCALE GENOMIC DNA]</scope>
    <source>
        <strain evidence="5 6">M1</strain>
    </source>
</reference>
<dbReference type="InterPro" id="IPR002130">
    <property type="entry name" value="Cyclophilin-type_PPIase_dom"/>
</dbReference>